<organism evidence="2">
    <name type="scientific">bioreactor metagenome</name>
    <dbReference type="NCBI Taxonomy" id="1076179"/>
    <lineage>
        <taxon>unclassified sequences</taxon>
        <taxon>metagenomes</taxon>
        <taxon>ecological metagenomes</taxon>
    </lineage>
</organism>
<proteinExistence type="predicted"/>
<dbReference type="AlphaFoldDB" id="A0A644W2S2"/>
<evidence type="ECO:0000313" key="2">
    <source>
        <dbReference type="EMBL" id="MPL98015.1"/>
    </source>
</evidence>
<reference evidence="2" key="1">
    <citation type="submission" date="2019-08" db="EMBL/GenBank/DDBJ databases">
        <authorList>
            <person name="Kucharzyk K."/>
            <person name="Murdoch R.W."/>
            <person name="Higgins S."/>
            <person name="Loffler F."/>
        </authorList>
    </citation>
    <scope>NUCLEOTIDE SEQUENCE</scope>
</reference>
<comment type="caution">
    <text evidence="2">The sequence shown here is derived from an EMBL/GenBank/DDBJ whole genome shotgun (WGS) entry which is preliminary data.</text>
</comment>
<keyword evidence="1" id="KW-1133">Transmembrane helix</keyword>
<dbReference type="EMBL" id="VSSQ01000585">
    <property type="protein sequence ID" value="MPL98015.1"/>
    <property type="molecule type" value="Genomic_DNA"/>
</dbReference>
<keyword evidence="1" id="KW-0472">Membrane</keyword>
<sequence>MTIHRFTPPGRFSDAQIDVLLAKYEPDEWLPVALKVPFLVGVFASGLMALALALLIFAPRFTQAALTLVALWPCALTFAIFSMGSLAHRRQAEARRRPNSQS</sequence>
<gene>
    <name evidence="2" type="ORF">SDC9_44213</name>
</gene>
<feature type="transmembrane region" description="Helical" evidence="1">
    <location>
        <begin position="38"/>
        <end position="58"/>
    </location>
</feature>
<protein>
    <submittedName>
        <fullName evidence="2">Uncharacterized protein</fullName>
    </submittedName>
</protein>
<feature type="transmembrane region" description="Helical" evidence="1">
    <location>
        <begin position="64"/>
        <end position="87"/>
    </location>
</feature>
<accession>A0A644W2S2</accession>
<keyword evidence="1" id="KW-0812">Transmembrane</keyword>
<evidence type="ECO:0000256" key="1">
    <source>
        <dbReference type="SAM" id="Phobius"/>
    </source>
</evidence>
<name>A0A644W2S2_9ZZZZ</name>